<evidence type="ECO:0000256" key="6">
    <source>
        <dbReference type="ARBA" id="ARBA00023125"/>
    </source>
</evidence>
<organism evidence="9 10">
    <name type="scientific">Granulicella aggregans</name>
    <dbReference type="NCBI Taxonomy" id="474949"/>
    <lineage>
        <taxon>Bacteria</taxon>
        <taxon>Pseudomonadati</taxon>
        <taxon>Acidobacteriota</taxon>
        <taxon>Terriglobia</taxon>
        <taxon>Terriglobales</taxon>
        <taxon>Acidobacteriaceae</taxon>
        <taxon>Granulicella</taxon>
    </lineage>
</organism>
<evidence type="ECO:0000313" key="10">
    <source>
        <dbReference type="Proteomes" id="UP000540989"/>
    </source>
</evidence>
<dbReference type="InterPro" id="IPR036590">
    <property type="entry name" value="SRAP-like"/>
</dbReference>
<keyword evidence="5" id="KW-0190">Covalent protein-DNA linkage</keyword>
<dbReference type="Proteomes" id="UP000540989">
    <property type="component" value="Unassembled WGS sequence"/>
</dbReference>
<keyword evidence="10" id="KW-1185">Reference proteome</keyword>
<dbReference type="AlphaFoldDB" id="A0A7W7ZIP2"/>
<evidence type="ECO:0000256" key="2">
    <source>
        <dbReference type="ARBA" id="ARBA00022670"/>
    </source>
</evidence>
<comment type="caution">
    <text evidence="9">The sequence shown here is derived from an EMBL/GenBank/DDBJ whole genome shotgun (WGS) entry which is preliminary data.</text>
</comment>
<keyword evidence="2 8" id="KW-0645">Protease</keyword>
<evidence type="ECO:0000256" key="3">
    <source>
        <dbReference type="ARBA" id="ARBA00022763"/>
    </source>
</evidence>
<dbReference type="PANTHER" id="PTHR13604">
    <property type="entry name" value="DC12-RELATED"/>
    <property type="match status" value="1"/>
</dbReference>
<evidence type="ECO:0000256" key="7">
    <source>
        <dbReference type="ARBA" id="ARBA00023239"/>
    </source>
</evidence>
<evidence type="ECO:0000256" key="1">
    <source>
        <dbReference type="ARBA" id="ARBA00008136"/>
    </source>
</evidence>
<dbReference type="GO" id="GO:0003697">
    <property type="term" value="F:single-stranded DNA binding"/>
    <property type="evidence" value="ECO:0007669"/>
    <property type="project" value="InterPro"/>
</dbReference>
<evidence type="ECO:0000256" key="4">
    <source>
        <dbReference type="ARBA" id="ARBA00022801"/>
    </source>
</evidence>
<keyword evidence="3" id="KW-0227">DNA damage</keyword>
<proteinExistence type="inferred from homology"/>
<dbReference type="RefSeq" id="WP_184222956.1">
    <property type="nucleotide sequence ID" value="NZ_JACHIP010000015.1"/>
</dbReference>
<dbReference type="GO" id="GO:0006508">
    <property type="term" value="P:proteolysis"/>
    <property type="evidence" value="ECO:0007669"/>
    <property type="project" value="UniProtKB-KW"/>
</dbReference>
<dbReference type="SUPFAM" id="SSF143081">
    <property type="entry name" value="BB1717-like"/>
    <property type="match status" value="2"/>
</dbReference>
<keyword evidence="4 8" id="KW-0378">Hydrolase</keyword>
<dbReference type="GO" id="GO:0016829">
    <property type="term" value="F:lyase activity"/>
    <property type="evidence" value="ECO:0007669"/>
    <property type="project" value="UniProtKB-KW"/>
</dbReference>
<dbReference type="GO" id="GO:0106300">
    <property type="term" value="P:protein-DNA covalent cross-linking repair"/>
    <property type="evidence" value="ECO:0007669"/>
    <property type="project" value="InterPro"/>
</dbReference>
<dbReference type="Pfam" id="PF02586">
    <property type="entry name" value="SRAP"/>
    <property type="match status" value="2"/>
</dbReference>
<keyword evidence="7" id="KW-0456">Lyase</keyword>
<protein>
    <recommendedName>
        <fullName evidence="8">Abasic site processing protein</fullName>
        <ecNumber evidence="8">3.4.-.-</ecNumber>
    </recommendedName>
</protein>
<comment type="similarity">
    <text evidence="1 8">Belongs to the SOS response-associated peptidase family.</text>
</comment>
<dbReference type="GO" id="GO:0008233">
    <property type="term" value="F:peptidase activity"/>
    <property type="evidence" value="ECO:0007669"/>
    <property type="project" value="UniProtKB-KW"/>
</dbReference>
<keyword evidence="6" id="KW-0238">DNA-binding</keyword>
<evidence type="ECO:0000256" key="8">
    <source>
        <dbReference type="RuleBase" id="RU364100"/>
    </source>
</evidence>
<name>A0A7W7ZIP2_9BACT</name>
<dbReference type="InterPro" id="IPR003738">
    <property type="entry name" value="SRAP"/>
</dbReference>
<accession>A0A7W7ZIP2</accession>
<dbReference type="EMBL" id="JACHIP010000015">
    <property type="protein sequence ID" value="MBB5060591.1"/>
    <property type="molecule type" value="Genomic_DNA"/>
</dbReference>
<evidence type="ECO:0000313" key="9">
    <source>
        <dbReference type="EMBL" id="MBB5060591.1"/>
    </source>
</evidence>
<sequence>MCGRYYRRSDKQRIAEAFRLGKLTDLPLEVAPSFNIAPTTMQAVIVADRDTGERTMRVMRWGLIPVWAKDPKAMGLSTINAKAEGLMDKPMWRTPFKKRRCLVPADGFYEWKKLDAKTKQPYAFQLKEDQPLAFGGVWEAWKETPAAVEARVRRQIEGIIVRPTVLLERTISIDIEEIPMDDVGAIRLRIAPNDDGENAIVSLAEREYRTVRRGAQWIETFSIVTTEPNELTASVHNRMPVMLKPSQYERWLDTTDQERPPVDLLRPYDAALMSAHVVDPRVGNVRINEPSLCQAFECPPNSA</sequence>
<reference evidence="9 10" key="1">
    <citation type="submission" date="2020-08" db="EMBL/GenBank/DDBJ databases">
        <title>Genomic Encyclopedia of Type Strains, Phase IV (KMG-V): Genome sequencing to study the core and pangenomes of soil and plant-associated prokaryotes.</title>
        <authorList>
            <person name="Whitman W."/>
        </authorList>
    </citation>
    <scope>NUCLEOTIDE SEQUENCE [LARGE SCALE GENOMIC DNA]</scope>
    <source>
        <strain evidence="9 10">M8UP14</strain>
    </source>
</reference>
<dbReference type="Gene3D" id="3.90.1680.10">
    <property type="entry name" value="SOS response associated peptidase-like"/>
    <property type="match status" value="2"/>
</dbReference>
<gene>
    <name evidence="9" type="ORF">HDF16_005327</name>
</gene>
<dbReference type="PANTHER" id="PTHR13604:SF0">
    <property type="entry name" value="ABASIC SITE PROCESSING PROTEIN HMCES"/>
    <property type="match status" value="1"/>
</dbReference>
<evidence type="ECO:0000256" key="5">
    <source>
        <dbReference type="ARBA" id="ARBA00023124"/>
    </source>
</evidence>
<dbReference type="EC" id="3.4.-.-" evidence="8"/>